<protein>
    <recommendedName>
        <fullName evidence="1">HPt domain-containing protein</fullName>
    </recommendedName>
</protein>
<reference evidence="2" key="1">
    <citation type="submission" date="2018-06" db="EMBL/GenBank/DDBJ databases">
        <authorList>
            <person name="Zhirakovskaya E."/>
        </authorList>
    </citation>
    <scope>NUCLEOTIDE SEQUENCE</scope>
</reference>
<organism evidence="2">
    <name type="scientific">hydrothermal vent metagenome</name>
    <dbReference type="NCBI Taxonomy" id="652676"/>
    <lineage>
        <taxon>unclassified sequences</taxon>
        <taxon>metagenomes</taxon>
        <taxon>ecological metagenomes</taxon>
    </lineage>
</organism>
<accession>A0A3B0XCG5</accession>
<dbReference type="InterPro" id="IPR036641">
    <property type="entry name" value="HPT_dom_sf"/>
</dbReference>
<sequence>MSIKPANLQPLHSSLLEKEPELFDLIKKYVMAYPEMIRGLKTEMEEKNWDDFNQHLHDLKSTGGNYGFMCITELAIQIKTHLDENNQQAVLPLLDELDALQHRMLLAVNDKAE</sequence>
<dbReference type="InterPro" id="IPR008207">
    <property type="entry name" value="Sig_transdc_His_kin_Hpt_dom"/>
</dbReference>
<dbReference type="Gene3D" id="1.20.120.160">
    <property type="entry name" value="HPT domain"/>
    <property type="match status" value="1"/>
</dbReference>
<dbReference type="AlphaFoldDB" id="A0A3B0XCG5"/>
<dbReference type="EMBL" id="UOFH01000203">
    <property type="protein sequence ID" value="VAW62023.1"/>
    <property type="molecule type" value="Genomic_DNA"/>
</dbReference>
<feature type="domain" description="HPt" evidence="1">
    <location>
        <begin position="18"/>
        <end position="113"/>
    </location>
</feature>
<dbReference type="SUPFAM" id="SSF47226">
    <property type="entry name" value="Histidine-containing phosphotransfer domain, HPT domain"/>
    <property type="match status" value="1"/>
</dbReference>
<name>A0A3B0XCG5_9ZZZZ</name>
<proteinExistence type="predicted"/>
<dbReference type="GO" id="GO:0000160">
    <property type="term" value="P:phosphorelay signal transduction system"/>
    <property type="evidence" value="ECO:0007669"/>
    <property type="project" value="InterPro"/>
</dbReference>
<dbReference type="PROSITE" id="PS50894">
    <property type="entry name" value="HPT"/>
    <property type="match status" value="1"/>
</dbReference>
<dbReference type="Pfam" id="PF01627">
    <property type="entry name" value="Hpt"/>
    <property type="match status" value="1"/>
</dbReference>
<gene>
    <name evidence="2" type="ORF">MNBD_GAMMA08-2924</name>
</gene>
<evidence type="ECO:0000259" key="1">
    <source>
        <dbReference type="PROSITE" id="PS50894"/>
    </source>
</evidence>
<evidence type="ECO:0000313" key="2">
    <source>
        <dbReference type="EMBL" id="VAW62023.1"/>
    </source>
</evidence>